<feature type="transmembrane region" description="Helical" evidence="1">
    <location>
        <begin position="56"/>
        <end position="79"/>
    </location>
</feature>
<dbReference type="EMBL" id="JAGMUU010000005">
    <property type="protein sequence ID" value="KAH7151737.1"/>
    <property type="molecule type" value="Genomic_DNA"/>
</dbReference>
<proteinExistence type="predicted"/>
<feature type="transmembrane region" description="Helical" evidence="1">
    <location>
        <begin position="15"/>
        <end position="35"/>
    </location>
</feature>
<feature type="transmembrane region" description="Helical" evidence="1">
    <location>
        <begin position="99"/>
        <end position="124"/>
    </location>
</feature>
<keyword evidence="1" id="KW-1133">Transmembrane helix</keyword>
<feature type="transmembrane region" description="Helical" evidence="1">
    <location>
        <begin position="136"/>
        <end position="157"/>
    </location>
</feature>
<keyword evidence="1" id="KW-0812">Transmembrane</keyword>
<organism evidence="2 3">
    <name type="scientific">Dactylonectria estremocensis</name>
    <dbReference type="NCBI Taxonomy" id="1079267"/>
    <lineage>
        <taxon>Eukaryota</taxon>
        <taxon>Fungi</taxon>
        <taxon>Dikarya</taxon>
        <taxon>Ascomycota</taxon>
        <taxon>Pezizomycotina</taxon>
        <taxon>Sordariomycetes</taxon>
        <taxon>Hypocreomycetidae</taxon>
        <taxon>Hypocreales</taxon>
        <taxon>Nectriaceae</taxon>
        <taxon>Dactylonectria</taxon>
    </lineage>
</organism>
<dbReference type="Proteomes" id="UP000717696">
    <property type="component" value="Unassembled WGS sequence"/>
</dbReference>
<sequence length="333" mass="36460">MSLATMANQEMGQYWLARAALLTVTFLASVVIFTISMCGVRIQDDFVRTSFNYAKATIAIFSLGCCFDAVKLILAFVAWRTDAQVDALTISIFGVLASLAMNITHIFIFVLLVRIATCIVLAHTGEMGNTDGRVELASYGSALVLKFLALAIAALSVREAAGPNMDANLLYYLVVSFRSFVCLIAVLVVGRAVQVKYRVRFNERITKVSTLLVVASGIWLLPTTYEVVEIFTFQSLNRPSFKLYFHILEVVLVVWPAFTTLCVILAIYIKKHDGLSSATQTFETVGPATQQMHWIGNYDAPQYVCQHRGPVSSGASYYSAGAAQPIAVPPSAH</sequence>
<accession>A0A9P9J5E3</accession>
<feature type="transmembrane region" description="Helical" evidence="1">
    <location>
        <begin position="243"/>
        <end position="269"/>
    </location>
</feature>
<dbReference type="AlphaFoldDB" id="A0A9P9J5E3"/>
<keyword evidence="3" id="KW-1185">Reference proteome</keyword>
<comment type="caution">
    <text evidence="2">The sequence shown here is derived from an EMBL/GenBank/DDBJ whole genome shotgun (WGS) entry which is preliminary data.</text>
</comment>
<evidence type="ECO:0000313" key="2">
    <source>
        <dbReference type="EMBL" id="KAH7151737.1"/>
    </source>
</evidence>
<name>A0A9P9J5E3_9HYPO</name>
<reference evidence="2" key="1">
    <citation type="journal article" date="2021" name="Nat. Commun.">
        <title>Genetic determinants of endophytism in the Arabidopsis root mycobiome.</title>
        <authorList>
            <person name="Mesny F."/>
            <person name="Miyauchi S."/>
            <person name="Thiergart T."/>
            <person name="Pickel B."/>
            <person name="Atanasova L."/>
            <person name="Karlsson M."/>
            <person name="Huettel B."/>
            <person name="Barry K.W."/>
            <person name="Haridas S."/>
            <person name="Chen C."/>
            <person name="Bauer D."/>
            <person name="Andreopoulos W."/>
            <person name="Pangilinan J."/>
            <person name="LaButti K."/>
            <person name="Riley R."/>
            <person name="Lipzen A."/>
            <person name="Clum A."/>
            <person name="Drula E."/>
            <person name="Henrissat B."/>
            <person name="Kohler A."/>
            <person name="Grigoriev I.V."/>
            <person name="Martin F.M."/>
            <person name="Hacquard S."/>
        </authorList>
    </citation>
    <scope>NUCLEOTIDE SEQUENCE</scope>
    <source>
        <strain evidence="2">MPI-CAGE-AT-0021</strain>
    </source>
</reference>
<keyword evidence="1" id="KW-0472">Membrane</keyword>
<dbReference type="OrthoDB" id="5217806at2759"/>
<protein>
    <submittedName>
        <fullName evidence="2">Uncharacterized protein</fullName>
    </submittedName>
</protein>
<feature type="transmembrane region" description="Helical" evidence="1">
    <location>
        <begin position="169"/>
        <end position="193"/>
    </location>
</feature>
<gene>
    <name evidence="2" type="ORF">B0J13DRAFT_247421</name>
</gene>
<evidence type="ECO:0000313" key="3">
    <source>
        <dbReference type="Proteomes" id="UP000717696"/>
    </source>
</evidence>
<feature type="transmembrane region" description="Helical" evidence="1">
    <location>
        <begin position="205"/>
        <end position="223"/>
    </location>
</feature>
<evidence type="ECO:0000256" key="1">
    <source>
        <dbReference type="SAM" id="Phobius"/>
    </source>
</evidence>